<dbReference type="PeptideAtlas" id="Q9XUH5"/>
<feature type="chain" id="PRO_5004336934" evidence="1">
    <location>
        <begin position="18"/>
        <end position="194"/>
    </location>
</feature>
<dbReference type="FunCoup" id="Q9XUH5">
    <property type="interactions" value="4"/>
</dbReference>
<dbReference type="InParanoid" id="Q9XUH5"/>
<evidence type="ECO:0000313" key="4">
    <source>
        <dbReference type="Proteomes" id="UP000001940"/>
    </source>
</evidence>
<dbReference type="UCSC" id="C32H11.6">
    <property type="organism name" value="c. elegans"/>
</dbReference>
<evidence type="ECO:0000313" key="5">
    <source>
        <dbReference type="WormBase" id="C32H11.6"/>
    </source>
</evidence>
<accession>Q9XUH5</accession>
<evidence type="ECO:0000256" key="1">
    <source>
        <dbReference type="SAM" id="SignalP"/>
    </source>
</evidence>
<dbReference type="PANTHER" id="PTHR21593">
    <property type="entry name" value="PRION-LIKE- Q/N-RICH -DOMAIN-BEARING PROTEIN PROTEIN"/>
    <property type="match status" value="1"/>
</dbReference>
<keyword evidence="4" id="KW-1185">Reference proteome</keyword>
<dbReference type="InterPro" id="IPR052823">
    <property type="entry name" value="SXP/RAL-2_related"/>
</dbReference>
<dbReference type="Bgee" id="WBGene00007869">
    <property type="expression patterns" value="Expressed in larva"/>
</dbReference>
<dbReference type="AlphaFoldDB" id="Q9XUH5"/>
<dbReference type="PANTHER" id="PTHR21593:SF13">
    <property type="entry name" value="SXP_RAL-2 FAMILY PROTEIN ANI S 5-LIKE CATION-BINDING DOMAIN-CONTAINING PROTEIN"/>
    <property type="match status" value="1"/>
</dbReference>
<dbReference type="GeneID" id="183130"/>
<feature type="domain" description="SXP/RAL-2 family protein Ani s 5-like cation-binding" evidence="2">
    <location>
        <begin position="43"/>
        <end position="146"/>
    </location>
</feature>
<dbReference type="WormBase" id="C32H11.6">
    <property type="protein sequence ID" value="CE19713"/>
    <property type="gene ID" value="WBGene00007869"/>
    <property type="gene designation" value="srlf-5"/>
</dbReference>
<reference evidence="3 4" key="1">
    <citation type="journal article" date="1998" name="Science">
        <title>Genome sequence of the nematode C. elegans: a platform for investigating biology.</title>
        <authorList>
            <consortium name="The C. elegans sequencing consortium"/>
            <person name="Sulson J.E."/>
            <person name="Waterston R."/>
        </authorList>
    </citation>
    <scope>NUCLEOTIDE SEQUENCE [LARGE SCALE GENOMIC DNA]</scope>
    <source>
        <strain evidence="3 4">Bristol N2</strain>
    </source>
</reference>
<keyword evidence="1" id="KW-0732">Signal</keyword>
<dbReference type="Pfam" id="PF02520">
    <property type="entry name" value="ANIS5_cation-bd"/>
    <property type="match status" value="1"/>
</dbReference>
<dbReference type="PaxDb" id="6239-C32H11.6"/>
<dbReference type="CTD" id="183130"/>
<gene>
    <name evidence="3 5" type="primary">srlf-5</name>
    <name evidence="5" type="ORF">C32H11.6</name>
    <name evidence="3" type="ORF">CELE_C32H11.6</name>
</gene>
<sequence>MLFYLLSAIIFTTVASAALTSAPALTVHEAGGAVFQNLTEKALFDYFQIGFDQTLTIAERDQKSAEWAEKHGIADKWAVFYSTWQAREEKFNKIKTTVFERLPSTYKKLSEIIANKNQTLSQVGTAIQELDEKFNLEVQLIFILSKILRLNEKIVMNGGLNEVGNEATENSFRRMRDFEGRSMDVKALMIPGPL</sequence>
<dbReference type="SMR" id="Q9XUH5"/>
<dbReference type="KEGG" id="cel:CELE_C32H11.6"/>
<organism evidence="3 4">
    <name type="scientific">Caenorhabditis elegans</name>
    <dbReference type="NCBI Taxonomy" id="6239"/>
    <lineage>
        <taxon>Eukaryota</taxon>
        <taxon>Metazoa</taxon>
        <taxon>Ecdysozoa</taxon>
        <taxon>Nematoda</taxon>
        <taxon>Chromadorea</taxon>
        <taxon>Rhabditida</taxon>
        <taxon>Rhabditina</taxon>
        <taxon>Rhabditomorpha</taxon>
        <taxon>Rhabditoidea</taxon>
        <taxon>Rhabditidae</taxon>
        <taxon>Peloderinae</taxon>
        <taxon>Caenorhabditis</taxon>
    </lineage>
</organism>
<dbReference type="PIR" id="T19642">
    <property type="entry name" value="T19642"/>
</dbReference>
<dbReference type="EMBL" id="BX284604">
    <property type="protein sequence ID" value="CAB05133.1"/>
    <property type="molecule type" value="Genomic_DNA"/>
</dbReference>
<evidence type="ECO:0000259" key="2">
    <source>
        <dbReference type="Pfam" id="PF02520"/>
    </source>
</evidence>
<dbReference type="AGR" id="WB:WBGene00007869"/>
<dbReference type="Proteomes" id="UP000001940">
    <property type="component" value="Chromosome IV"/>
</dbReference>
<dbReference type="OrthoDB" id="5809447at2759"/>
<proteinExistence type="predicted"/>
<feature type="signal peptide" evidence="1">
    <location>
        <begin position="1"/>
        <end position="17"/>
    </location>
</feature>
<name>Q9XUH5_CAEEL</name>
<dbReference type="InterPro" id="IPR003677">
    <property type="entry name" value="ANIS5_cation-bd"/>
</dbReference>
<evidence type="ECO:0000313" key="3">
    <source>
        <dbReference type="EMBL" id="CAB05133.1"/>
    </source>
</evidence>
<protein>
    <submittedName>
        <fullName evidence="3">SXP/RAL-2 family protein Ani s 5-like cation-binding domain-containing protein</fullName>
    </submittedName>
</protein>
<dbReference type="PhylomeDB" id="Q9XUH5"/>
<dbReference type="eggNOG" id="ENOG502R77I">
    <property type="taxonomic scope" value="Eukaryota"/>
</dbReference>
<dbReference type="STRING" id="6239.C32H11.6.1"/>
<dbReference type="OMA" id="QKSAEWA"/>
<dbReference type="HOGENOM" id="CLU_1403607_0_0_1"/>
<dbReference type="RefSeq" id="NP_502468.1">
    <property type="nucleotide sequence ID" value="NM_070067.3"/>
</dbReference>